<dbReference type="PANTHER" id="PTHR33365">
    <property type="entry name" value="YALI0B05434P"/>
    <property type="match status" value="1"/>
</dbReference>
<keyword evidence="3" id="KW-1133">Transmembrane helix</keyword>
<feature type="compositionally biased region" description="Basic and acidic residues" evidence="2">
    <location>
        <begin position="1"/>
        <end position="10"/>
    </location>
</feature>
<dbReference type="HOGENOM" id="CLU_042941_0_0_1"/>
<feature type="compositionally biased region" description="Polar residues" evidence="2">
    <location>
        <begin position="11"/>
        <end position="28"/>
    </location>
</feature>
<evidence type="ECO:0000256" key="2">
    <source>
        <dbReference type="SAM" id="MobiDB-lite"/>
    </source>
</evidence>
<evidence type="ECO:0000256" key="1">
    <source>
        <dbReference type="ARBA" id="ARBA00035112"/>
    </source>
</evidence>
<feature type="non-terminal residue" evidence="4">
    <location>
        <position position="1"/>
    </location>
</feature>
<sequence length="304" mass="34045">MDHSSGEHLLTDTNKGGINESQSVTISDQGCPRSRNMSIVLVLSLVLNVLMLSLLSLILLGVSSQDCPSSIITEHGGVSLNSGPRGEASFSPFFDLVNLKTHSQKINGRIHDNTTIFRHDPSPAVDEAWDHLSTEGYEVILVDETTVIKSGKSPHLSVKAPLSWGFGDGKYLAQIDVFHQIHCLNELRKEIHFDYYYGANWDKTSIPPGHAEHKKHCIHILLQNIMCHADVDIITHNWVHYENIDNRGRPYAEPLADFNLIKSCRDFDALLDWAFENAVDNLTAKWAKWEMPKDATLVHGDGYL</sequence>
<comment type="similarity">
    <text evidence="1">Belongs to the ustYa family.</text>
</comment>
<dbReference type="AlphaFoldDB" id="A0A0B4F4C5"/>
<name>A0A0B4F4C5_METAF</name>
<dbReference type="GO" id="GO:0043386">
    <property type="term" value="P:mycotoxin biosynthetic process"/>
    <property type="evidence" value="ECO:0007669"/>
    <property type="project" value="InterPro"/>
</dbReference>
<accession>A0A0B4F4C5</accession>
<evidence type="ECO:0000256" key="3">
    <source>
        <dbReference type="SAM" id="Phobius"/>
    </source>
</evidence>
<reference evidence="4 5" key="1">
    <citation type="journal article" date="2014" name="Proc. Natl. Acad. Sci. U.S.A.">
        <title>Trajectory and genomic determinants of fungal-pathogen speciation and host adaptation.</title>
        <authorList>
            <person name="Hu X."/>
            <person name="Xiao G."/>
            <person name="Zheng P."/>
            <person name="Shang Y."/>
            <person name="Su Y."/>
            <person name="Zhang X."/>
            <person name="Liu X."/>
            <person name="Zhan S."/>
            <person name="St Leger R.J."/>
            <person name="Wang C."/>
        </authorList>
    </citation>
    <scope>NUCLEOTIDE SEQUENCE [LARGE SCALE GENOMIC DNA]</scope>
    <source>
        <strain evidence="4 5">ARSEF 549</strain>
    </source>
</reference>
<dbReference type="PANTHER" id="PTHR33365:SF14">
    <property type="entry name" value="TAT PATHWAY SIGNAL SEQUENCE"/>
    <property type="match status" value="1"/>
</dbReference>
<gene>
    <name evidence="4" type="ORF">MAN_06344</name>
</gene>
<organism evidence="4 5">
    <name type="scientific">Metarhizium anisopliae (strain ARSEF 549)</name>
    <dbReference type="NCBI Taxonomy" id="3151832"/>
    <lineage>
        <taxon>Eukaryota</taxon>
        <taxon>Fungi</taxon>
        <taxon>Dikarya</taxon>
        <taxon>Ascomycota</taxon>
        <taxon>Pezizomycotina</taxon>
        <taxon>Sordariomycetes</taxon>
        <taxon>Hypocreomycetidae</taxon>
        <taxon>Hypocreales</taxon>
        <taxon>Clavicipitaceae</taxon>
        <taxon>Metarhizium</taxon>
    </lineage>
</organism>
<keyword evidence="3" id="KW-0812">Transmembrane</keyword>
<dbReference type="Proteomes" id="UP000031186">
    <property type="component" value="Unassembled WGS sequence"/>
</dbReference>
<dbReference type="InterPro" id="IPR021765">
    <property type="entry name" value="UstYa-like"/>
</dbReference>
<protein>
    <recommendedName>
        <fullName evidence="6">Tat pathway signal sequence</fullName>
    </recommendedName>
</protein>
<evidence type="ECO:0008006" key="6">
    <source>
        <dbReference type="Google" id="ProtNLM"/>
    </source>
</evidence>
<feature type="region of interest" description="Disordered" evidence="2">
    <location>
        <begin position="1"/>
        <end position="30"/>
    </location>
</feature>
<keyword evidence="5" id="KW-1185">Reference proteome</keyword>
<comment type="caution">
    <text evidence="4">The sequence shown here is derived from an EMBL/GenBank/DDBJ whole genome shotgun (WGS) entry which is preliminary data.</text>
</comment>
<dbReference type="Pfam" id="PF11807">
    <property type="entry name" value="UstYa"/>
    <property type="match status" value="1"/>
</dbReference>
<dbReference type="EMBL" id="AZNF01000007">
    <property type="protein sequence ID" value="KID65333.1"/>
    <property type="molecule type" value="Genomic_DNA"/>
</dbReference>
<dbReference type="VEuPathDB" id="FungiDB:MAN_06344"/>
<feature type="transmembrane region" description="Helical" evidence="3">
    <location>
        <begin position="39"/>
        <end position="62"/>
    </location>
</feature>
<proteinExistence type="inferred from homology"/>
<evidence type="ECO:0000313" key="4">
    <source>
        <dbReference type="EMBL" id="KID65333.1"/>
    </source>
</evidence>
<keyword evidence="3" id="KW-0472">Membrane</keyword>
<evidence type="ECO:0000313" key="5">
    <source>
        <dbReference type="Proteomes" id="UP000031186"/>
    </source>
</evidence>